<dbReference type="AlphaFoldDB" id="A0A5E7J9P6"/>
<reference evidence="1 2" key="1">
    <citation type="submission" date="2019-09" db="EMBL/GenBank/DDBJ databases">
        <authorList>
            <person name="Chandra G."/>
            <person name="Truman W A."/>
        </authorList>
    </citation>
    <scope>NUCLEOTIDE SEQUENCE [LARGE SCALE GENOMIC DNA]</scope>
    <source>
        <strain evidence="1">PS870</strain>
    </source>
</reference>
<proteinExistence type="predicted"/>
<dbReference type="Proteomes" id="UP000349468">
    <property type="component" value="Unassembled WGS sequence"/>
</dbReference>
<accession>A0A5E7J9P6</accession>
<evidence type="ECO:0000313" key="2">
    <source>
        <dbReference type="Proteomes" id="UP000349468"/>
    </source>
</evidence>
<dbReference type="RefSeq" id="WP_154912214.1">
    <property type="nucleotide sequence ID" value="NZ_CABVIK010000005.1"/>
</dbReference>
<sequence length="61" mass="6893">MSTKVDVEAIRLIGEEVVRLLSLPDDRLDEAETRAGLKVIAELARWRDVVYADELALQRKG</sequence>
<evidence type="ECO:0000313" key="1">
    <source>
        <dbReference type="EMBL" id="VVO85455.1"/>
    </source>
</evidence>
<gene>
    <name evidence="1" type="ORF">PS870_02030</name>
</gene>
<protein>
    <submittedName>
        <fullName evidence="1">Uncharacterized protein</fullName>
    </submittedName>
</protein>
<organism evidence="1 2">
    <name type="scientific">Pseudomonas fluorescens</name>
    <dbReference type="NCBI Taxonomy" id="294"/>
    <lineage>
        <taxon>Bacteria</taxon>
        <taxon>Pseudomonadati</taxon>
        <taxon>Pseudomonadota</taxon>
        <taxon>Gammaproteobacteria</taxon>
        <taxon>Pseudomonadales</taxon>
        <taxon>Pseudomonadaceae</taxon>
        <taxon>Pseudomonas</taxon>
    </lineage>
</organism>
<dbReference type="EMBL" id="CABVIK010000005">
    <property type="protein sequence ID" value="VVO85455.1"/>
    <property type="molecule type" value="Genomic_DNA"/>
</dbReference>
<name>A0A5E7J9P6_PSEFL</name>